<dbReference type="SUPFAM" id="SSF46934">
    <property type="entry name" value="UBA-like"/>
    <property type="match status" value="1"/>
</dbReference>
<dbReference type="InterPro" id="IPR009060">
    <property type="entry name" value="UBA-like_sf"/>
</dbReference>
<dbReference type="Pfam" id="PF02845">
    <property type="entry name" value="CUE"/>
    <property type="match status" value="1"/>
</dbReference>
<comment type="caution">
    <text evidence="3">The sequence shown here is derived from an EMBL/GenBank/DDBJ whole genome shotgun (WGS) entry which is preliminary data.</text>
</comment>
<dbReference type="Gene3D" id="1.10.8.10">
    <property type="entry name" value="DNA helicase RuvA subunit, C-terminal domain"/>
    <property type="match status" value="1"/>
</dbReference>
<feature type="region of interest" description="Disordered" evidence="1">
    <location>
        <begin position="210"/>
        <end position="286"/>
    </location>
</feature>
<feature type="compositionally biased region" description="Basic and acidic residues" evidence="1">
    <location>
        <begin position="246"/>
        <end position="257"/>
    </location>
</feature>
<dbReference type="PANTHER" id="PTHR13467:SF3">
    <property type="entry name" value="CUE DOMAIN-CONTAINING PROTEIN 1"/>
    <property type="match status" value="1"/>
</dbReference>
<accession>A0A6G0RXB6</accession>
<feature type="compositionally biased region" description="Acidic residues" evidence="1">
    <location>
        <begin position="231"/>
        <end position="244"/>
    </location>
</feature>
<gene>
    <name evidence="3" type="ORF">PF008_g9212</name>
</gene>
<proteinExistence type="predicted"/>
<dbReference type="InterPro" id="IPR040192">
    <property type="entry name" value="CUEDC1"/>
</dbReference>
<evidence type="ECO:0000259" key="2">
    <source>
        <dbReference type="PROSITE" id="PS51140"/>
    </source>
</evidence>
<sequence>MTIGECYATTARAKMAQSFRVELSALRVMFPSWDVEVLDDLLQGHQGDVQSTVDSLLVMDATSGAAEEHTSHPPPAPAQSQAAPKSPARRQRSPRASPLVSPTGQPRGRAKLPDDFLRLPADEFGGLSEQEERDATLARMLQDQFFRDEVLSSEEFSSHFHENRSSRPSQAYPPEKTAAEIASETYASMSEKFTSMSEVMKGKMREMYMRFQMRNDAPAARDPKSQRPLMEDDSDSSDDEDLNDNPDVRRRNMDQRRSQGSPRRWSPRNLARKSDTGASAYSKKDD</sequence>
<evidence type="ECO:0000313" key="3">
    <source>
        <dbReference type="EMBL" id="KAE9344444.1"/>
    </source>
</evidence>
<dbReference type="AlphaFoldDB" id="A0A6G0RXB6"/>
<organism evidence="3 4">
    <name type="scientific">Phytophthora fragariae</name>
    <dbReference type="NCBI Taxonomy" id="53985"/>
    <lineage>
        <taxon>Eukaryota</taxon>
        <taxon>Sar</taxon>
        <taxon>Stramenopiles</taxon>
        <taxon>Oomycota</taxon>
        <taxon>Peronosporomycetes</taxon>
        <taxon>Peronosporales</taxon>
        <taxon>Peronosporaceae</taxon>
        <taxon>Phytophthora</taxon>
    </lineage>
</organism>
<dbReference type="GO" id="GO:0043130">
    <property type="term" value="F:ubiquitin binding"/>
    <property type="evidence" value="ECO:0007669"/>
    <property type="project" value="InterPro"/>
</dbReference>
<feature type="domain" description="CUE" evidence="2">
    <location>
        <begin position="18"/>
        <end position="61"/>
    </location>
</feature>
<reference evidence="3 4" key="1">
    <citation type="submission" date="2018-09" db="EMBL/GenBank/DDBJ databases">
        <title>Genomic investigation of the strawberry pathogen Phytophthora fragariae indicates pathogenicity is determined by transcriptional variation in three key races.</title>
        <authorList>
            <person name="Adams T.M."/>
            <person name="Armitage A.D."/>
            <person name="Sobczyk M.K."/>
            <person name="Bates H.J."/>
            <person name="Dunwell J.M."/>
            <person name="Nellist C.F."/>
            <person name="Harrison R.J."/>
        </authorList>
    </citation>
    <scope>NUCLEOTIDE SEQUENCE [LARGE SCALE GENOMIC DNA]</scope>
    <source>
        <strain evidence="3 4">NOV-77</strain>
    </source>
</reference>
<evidence type="ECO:0000313" key="4">
    <source>
        <dbReference type="Proteomes" id="UP000486351"/>
    </source>
</evidence>
<dbReference type="Proteomes" id="UP000486351">
    <property type="component" value="Unassembled WGS sequence"/>
</dbReference>
<feature type="region of interest" description="Disordered" evidence="1">
    <location>
        <begin position="63"/>
        <end position="114"/>
    </location>
</feature>
<feature type="region of interest" description="Disordered" evidence="1">
    <location>
        <begin position="157"/>
        <end position="177"/>
    </location>
</feature>
<dbReference type="EMBL" id="QXFY01000435">
    <property type="protein sequence ID" value="KAE9344444.1"/>
    <property type="molecule type" value="Genomic_DNA"/>
</dbReference>
<evidence type="ECO:0000256" key="1">
    <source>
        <dbReference type="SAM" id="MobiDB-lite"/>
    </source>
</evidence>
<dbReference type="PROSITE" id="PS51140">
    <property type="entry name" value="CUE"/>
    <property type="match status" value="1"/>
</dbReference>
<dbReference type="InterPro" id="IPR003892">
    <property type="entry name" value="CUE"/>
</dbReference>
<name>A0A6G0RXB6_9STRA</name>
<protein>
    <recommendedName>
        <fullName evidence="2">CUE domain-containing protein</fullName>
    </recommendedName>
</protein>
<dbReference type="CDD" id="cd14279">
    <property type="entry name" value="CUE"/>
    <property type="match status" value="1"/>
</dbReference>
<dbReference type="PANTHER" id="PTHR13467">
    <property type="entry name" value="CUE DOMAIN CONTAINING PROTEIN 1"/>
    <property type="match status" value="1"/>
</dbReference>